<dbReference type="InterPro" id="IPR004263">
    <property type="entry name" value="Exostosin"/>
</dbReference>
<dbReference type="GO" id="GO:0000139">
    <property type="term" value="C:Golgi membrane"/>
    <property type="evidence" value="ECO:0007669"/>
    <property type="project" value="UniProtKB-SubCell"/>
</dbReference>
<reference evidence="9" key="1">
    <citation type="submission" date="2022-03" db="EMBL/GenBank/DDBJ databases">
        <title>A functionally conserved STORR gene fusion in Papaver species that diverged 16.8 million years ago.</title>
        <authorList>
            <person name="Catania T."/>
        </authorList>
    </citation>
    <scope>NUCLEOTIDE SEQUENCE</scope>
    <source>
        <strain evidence="9">S-191538</strain>
    </source>
</reference>
<keyword evidence="10" id="KW-1185">Reference proteome</keyword>
<dbReference type="InterPro" id="IPR040911">
    <property type="entry name" value="Exostosin_GT47"/>
</dbReference>
<feature type="region of interest" description="Disordered" evidence="6">
    <location>
        <begin position="80"/>
        <end position="100"/>
    </location>
</feature>
<feature type="compositionally biased region" description="Basic and acidic residues" evidence="6">
    <location>
        <begin position="85"/>
        <end position="100"/>
    </location>
</feature>
<organism evidence="9 10">
    <name type="scientific">Papaver nudicaule</name>
    <name type="common">Iceland poppy</name>
    <dbReference type="NCBI Taxonomy" id="74823"/>
    <lineage>
        <taxon>Eukaryota</taxon>
        <taxon>Viridiplantae</taxon>
        <taxon>Streptophyta</taxon>
        <taxon>Embryophyta</taxon>
        <taxon>Tracheophyta</taxon>
        <taxon>Spermatophyta</taxon>
        <taxon>Magnoliopsida</taxon>
        <taxon>Ranunculales</taxon>
        <taxon>Papaveraceae</taxon>
        <taxon>Papaveroideae</taxon>
        <taxon>Papaver</taxon>
    </lineage>
</organism>
<dbReference type="PANTHER" id="PTHR11062">
    <property type="entry name" value="EXOSTOSIN HEPARAN SULFATE GLYCOSYLTRANSFERASE -RELATED"/>
    <property type="match status" value="1"/>
</dbReference>
<sequence>MMMSFKTPLLVFTSFLLLLVFYFSPSNKQPFTINTGYFSSNNTSPLFLYQRPQSFSSDSTSLASSSTTNGDNESDLAITSATSSEHTHHREKLTSSEKIEDDLARARNAIQKASRTRNYTSDRAEDFIPRGPVYRNPYAFHQSYIEMERTFKIWTYKEGNLPMVHDGPHSYLYSIEGHFIDAMEDNTNPFAASNMEEAHTFFLPYSVSNMVDVLYERNAGYGPYIRVVADYVRVISEKYHYWNRSGGGDHFMVSCHDWAPLVTSSAPNKLYKNVTRVVCNANSSESFDPKVDVSLPEISLITRTLLIPTQSRKLGPDRPILGFFAGGAHGDIRKILIKQWKDKDSELQVNEYLPKGTDYGALMAKTKFCLCPSGSEVASPRVVEAIHANCVPVLISDHYVLPFSDILDWSQFSIQVPVNKIPEMKTILLAVPDEKYRKLQKGVEQVRRHFTLNRPAKRFDVTHMILHSIWLRRLNFNLPA</sequence>
<evidence type="ECO:0000256" key="3">
    <source>
        <dbReference type="ARBA" id="ARBA00022676"/>
    </source>
</evidence>
<keyword evidence="3" id="KW-0328">Glycosyltransferase</keyword>
<protein>
    <recommendedName>
        <fullName evidence="8">Exostosin GT47 domain-containing protein</fullName>
    </recommendedName>
</protein>
<gene>
    <name evidence="9" type="ORF">MKW94_019314</name>
</gene>
<evidence type="ECO:0000256" key="2">
    <source>
        <dbReference type="ARBA" id="ARBA00010271"/>
    </source>
</evidence>
<keyword evidence="5" id="KW-0333">Golgi apparatus</keyword>
<accession>A0AA41V4U0</accession>
<evidence type="ECO:0000256" key="4">
    <source>
        <dbReference type="ARBA" id="ARBA00022968"/>
    </source>
</evidence>
<keyword evidence="4" id="KW-0735">Signal-anchor</keyword>
<dbReference type="GO" id="GO:0016757">
    <property type="term" value="F:glycosyltransferase activity"/>
    <property type="evidence" value="ECO:0007669"/>
    <property type="project" value="UniProtKB-KW"/>
</dbReference>
<dbReference type="Proteomes" id="UP001177140">
    <property type="component" value="Unassembled WGS sequence"/>
</dbReference>
<evidence type="ECO:0000256" key="5">
    <source>
        <dbReference type="ARBA" id="ARBA00023034"/>
    </source>
</evidence>
<name>A0AA41V4U0_PAPNU</name>
<comment type="similarity">
    <text evidence="2">Belongs to the glycosyltransferase 47 family.</text>
</comment>
<feature type="compositionally biased region" description="Low complexity" evidence="6">
    <location>
        <begin position="56"/>
        <end position="68"/>
    </location>
</feature>
<dbReference type="AlphaFoldDB" id="A0AA41V4U0"/>
<dbReference type="EMBL" id="JAJJMA010118089">
    <property type="protein sequence ID" value="MCL7031982.1"/>
    <property type="molecule type" value="Genomic_DNA"/>
</dbReference>
<evidence type="ECO:0000313" key="10">
    <source>
        <dbReference type="Proteomes" id="UP001177140"/>
    </source>
</evidence>
<evidence type="ECO:0000259" key="8">
    <source>
        <dbReference type="Pfam" id="PF03016"/>
    </source>
</evidence>
<feature type="domain" description="Exostosin GT47" evidence="8">
    <location>
        <begin position="137"/>
        <end position="428"/>
    </location>
</feature>
<evidence type="ECO:0000256" key="7">
    <source>
        <dbReference type="SAM" id="SignalP"/>
    </source>
</evidence>
<feature type="chain" id="PRO_5041202182" description="Exostosin GT47 domain-containing protein" evidence="7">
    <location>
        <begin position="29"/>
        <end position="480"/>
    </location>
</feature>
<dbReference type="PANTHER" id="PTHR11062:SF124">
    <property type="entry name" value="XYLOGALACTURONAN BETA-1,3-XYLOSYLTRANSFERASE"/>
    <property type="match status" value="1"/>
</dbReference>
<feature type="signal peptide" evidence="7">
    <location>
        <begin position="1"/>
        <end position="28"/>
    </location>
</feature>
<evidence type="ECO:0000313" key="9">
    <source>
        <dbReference type="EMBL" id="MCL7031982.1"/>
    </source>
</evidence>
<proteinExistence type="inferred from homology"/>
<keyword evidence="7" id="KW-0732">Signal</keyword>
<evidence type="ECO:0000256" key="6">
    <source>
        <dbReference type="SAM" id="MobiDB-lite"/>
    </source>
</evidence>
<comment type="caution">
    <text evidence="9">The sequence shown here is derived from an EMBL/GenBank/DDBJ whole genome shotgun (WGS) entry which is preliminary data.</text>
</comment>
<comment type="subcellular location">
    <subcellularLocation>
        <location evidence="1">Golgi apparatus membrane</location>
        <topology evidence="1">Single-pass type II membrane protein</topology>
    </subcellularLocation>
</comment>
<feature type="region of interest" description="Disordered" evidence="6">
    <location>
        <begin position="56"/>
        <end position="75"/>
    </location>
</feature>
<keyword evidence="3" id="KW-0808">Transferase</keyword>
<evidence type="ECO:0000256" key="1">
    <source>
        <dbReference type="ARBA" id="ARBA00004323"/>
    </source>
</evidence>
<keyword evidence="4" id="KW-0812">Transmembrane</keyword>
<dbReference type="Pfam" id="PF03016">
    <property type="entry name" value="Exostosin_GT47"/>
    <property type="match status" value="1"/>
</dbReference>